<dbReference type="InterPro" id="IPR003458">
    <property type="entry name" value="Phage_T4_Gp38_tail_assem"/>
</dbReference>
<evidence type="ECO:0000313" key="1">
    <source>
        <dbReference type="EMBL" id="KJM39046.1"/>
    </source>
</evidence>
<accession>A0AAE2JR46</accession>
<proteinExistence type="predicted"/>
<dbReference type="PANTHER" id="PTHR34413">
    <property type="entry name" value="PROPHAGE TAIL FIBER ASSEMBLY PROTEIN HOMOLOG TFAE-RELATED-RELATED"/>
    <property type="match status" value="1"/>
</dbReference>
<dbReference type="RefSeq" id="WP_045293678.1">
    <property type="nucleotide sequence ID" value="NZ_JZYG01000010.1"/>
</dbReference>
<name>A0AAE2JR46_ENTCL</name>
<reference evidence="1 2" key="1">
    <citation type="submission" date="2015-03" db="EMBL/GenBank/DDBJ databases">
        <authorList>
            <person name="McCorrison J."/>
            <person name="Sanka R."/>
            <person name="Adams M."/>
            <person name="Brinkac L."/>
            <person name="Nierman W."/>
            <person name="Sutton G."/>
            <person name="Nelson K."/>
            <person name="Kiedrowski L."/>
            <person name="Guerrero D."/>
            <person name="Bonomo R."/>
        </authorList>
    </citation>
    <scope>NUCLEOTIDE SEQUENCE [LARGE SCALE GENOMIC DNA]</scope>
    <source>
        <strain evidence="1 2">42324</strain>
    </source>
</reference>
<dbReference type="EMBL" id="JZYG01000010">
    <property type="protein sequence ID" value="KJM39046.1"/>
    <property type="molecule type" value="Genomic_DNA"/>
</dbReference>
<evidence type="ECO:0000313" key="2">
    <source>
        <dbReference type="Proteomes" id="UP000033344"/>
    </source>
</evidence>
<dbReference type="InterPro" id="IPR051220">
    <property type="entry name" value="TFA_Chaperone"/>
</dbReference>
<sequence length="177" mass="20092">MLIYKNFIPYIPESGEKKELADMGYEFLQDNEGNDWYEIQDNFSEGTLKIAYFPDGKIDSVSFDVSALVPRGLSVAEIQPDDIPSEFSNSGQWLFNGNTIELYHYTKEELIANAEEQKHSLMSAAAEVIAPLQDAVDLSMATDTESACLQEWKKYRVLLNRVDTSKAPDIEWPEKPQ</sequence>
<gene>
    <name evidence="1" type="ORF">SS44_09345</name>
</gene>
<evidence type="ECO:0008006" key="3">
    <source>
        <dbReference type="Google" id="ProtNLM"/>
    </source>
</evidence>
<dbReference type="AlphaFoldDB" id="A0AAE2JR46"/>
<protein>
    <recommendedName>
        <fullName evidence="3">Tail fiber assembly protein</fullName>
    </recommendedName>
</protein>
<dbReference type="Pfam" id="PF02413">
    <property type="entry name" value="Caudo_TAP"/>
    <property type="match status" value="1"/>
</dbReference>
<comment type="caution">
    <text evidence="1">The sequence shown here is derived from an EMBL/GenBank/DDBJ whole genome shotgun (WGS) entry which is preliminary data.</text>
</comment>
<dbReference type="Proteomes" id="UP000033344">
    <property type="component" value="Unassembled WGS sequence"/>
</dbReference>
<dbReference type="PANTHER" id="PTHR34413:SF2">
    <property type="entry name" value="PROPHAGE TAIL FIBER ASSEMBLY PROTEIN HOMOLOG TFAE-RELATED"/>
    <property type="match status" value="1"/>
</dbReference>
<organism evidence="1 2">
    <name type="scientific">Enterobacter cloacae subsp. cloacae</name>
    <dbReference type="NCBI Taxonomy" id="336306"/>
    <lineage>
        <taxon>Bacteria</taxon>
        <taxon>Pseudomonadati</taxon>
        <taxon>Pseudomonadota</taxon>
        <taxon>Gammaproteobacteria</taxon>
        <taxon>Enterobacterales</taxon>
        <taxon>Enterobacteriaceae</taxon>
        <taxon>Enterobacter</taxon>
        <taxon>Enterobacter cloacae complex</taxon>
    </lineage>
</organism>